<protein>
    <submittedName>
        <fullName evidence="4">DNA protecting protein DprA</fullName>
    </submittedName>
</protein>
<dbReference type="InterPro" id="IPR041614">
    <property type="entry name" value="DprA_WH"/>
</dbReference>
<dbReference type="InterPro" id="IPR010994">
    <property type="entry name" value="RuvA_2-like"/>
</dbReference>
<dbReference type="InterPro" id="IPR036388">
    <property type="entry name" value="WH-like_DNA-bd_sf"/>
</dbReference>
<dbReference type="GO" id="GO:0009294">
    <property type="term" value="P:DNA-mediated transformation"/>
    <property type="evidence" value="ECO:0007669"/>
    <property type="project" value="InterPro"/>
</dbReference>
<dbReference type="Gene3D" id="3.40.50.450">
    <property type="match status" value="1"/>
</dbReference>
<evidence type="ECO:0000259" key="3">
    <source>
        <dbReference type="Pfam" id="PF17782"/>
    </source>
</evidence>
<dbReference type="AlphaFoldDB" id="A0A173VTE4"/>
<dbReference type="Pfam" id="PF02481">
    <property type="entry name" value="DNA_processg_A"/>
    <property type="match status" value="1"/>
</dbReference>
<proteinExistence type="inferred from homology"/>
<dbReference type="SUPFAM" id="SSF47781">
    <property type="entry name" value="RuvA domain 2-like"/>
    <property type="match status" value="1"/>
</dbReference>
<evidence type="ECO:0000259" key="2">
    <source>
        <dbReference type="Pfam" id="PF02481"/>
    </source>
</evidence>
<dbReference type="NCBIfam" id="TIGR00732">
    <property type="entry name" value="dprA"/>
    <property type="match status" value="1"/>
</dbReference>
<evidence type="ECO:0000313" key="5">
    <source>
        <dbReference type="Proteomes" id="UP000095591"/>
    </source>
</evidence>
<evidence type="ECO:0000313" key="4">
    <source>
        <dbReference type="EMBL" id="CUN30829.1"/>
    </source>
</evidence>
<name>A0A173VTE4_PARDI</name>
<dbReference type="Pfam" id="PF17782">
    <property type="entry name" value="WHD_DprA"/>
    <property type="match status" value="1"/>
</dbReference>
<feature type="domain" description="Smf/DprA SLOG" evidence="2">
    <location>
        <begin position="81"/>
        <end position="290"/>
    </location>
</feature>
<dbReference type="SUPFAM" id="SSF102405">
    <property type="entry name" value="MCP/YpsA-like"/>
    <property type="match status" value="1"/>
</dbReference>
<evidence type="ECO:0000256" key="1">
    <source>
        <dbReference type="ARBA" id="ARBA00006525"/>
    </source>
</evidence>
<accession>A0A173VTE4</accession>
<sequence length="372" mass="41218">MTDKQIYQIGLTMINGVGDILARHLLEALGDAEAVFTEKRQSLEKIPGIGDSIIAEIKRADVLLRAEKELAFAQKNGISIYFLKDINYPERLRECPDAPVLFYFKGNADLNAAHIISVVGTRRASTYGQEVTERLLRDLSVIFPDLLVVSGLAYGIDICAHRNALKNQLPTVGVLAHGLDRIYPPVHRSTAVEMLERGGLLTDFPSGTNPDRQNFIRRNRIVAGLADATIVIESAEKGGSLITADIAFSYGRDVYAFPGRVTDINSKGCNSLIRQNKGGLITCADDLIMAMRWDVAQKTDALPVQTQLLFPENEESERILSFLEMRKESHINELSVALNLPVHQLSSLLFELELDGKIKSMPGSIYKRMKPL</sequence>
<dbReference type="InterPro" id="IPR057666">
    <property type="entry name" value="DrpA_SLOG"/>
</dbReference>
<gene>
    <name evidence="4" type="primary">smf</name>
    <name evidence="4" type="ORF">ERS852429_03644</name>
</gene>
<organism evidence="4 5">
    <name type="scientific">Parabacteroides distasonis</name>
    <dbReference type="NCBI Taxonomy" id="823"/>
    <lineage>
        <taxon>Bacteria</taxon>
        <taxon>Pseudomonadati</taxon>
        <taxon>Bacteroidota</taxon>
        <taxon>Bacteroidia</taxon>
        <taxon>Bacteroidales</taxon>
        <taxon>Tannerellaceae</taxon>
        <taxon>Parabacteroides</taxon>
    </lineage>
</organism>
<dbReference type="Proteomes" id="UP000095591">
    <property type="component" value="Unassembled WGS sequence"/>
</dbReference>
<comment type="similarity">
    <text evidence="1">Belongs to the DprA/Smf family.</text>
</comment>
<dbReference type="Gene3D" id="1.10.10.10">
    <property type="entry name" value="Winged helix-like DNA-binding domain superfamily/Winged helix DNA-binding domain"/>
    <property type="match status" value="1"/>
</dbReference>
<dbReference type="EMBL" id="CYXP01000009">
    <property type="protein sequence ID" value="CUN30829.1"/>
    <property type="molecule type" value="Genomic_DNA"/>
</dbReference>
<dbReference type="PANTHER" id="PTHR43022">
    <property type="entry name" value="PROTEIN SMF"/>
    <property type="match status" value="1"/>
</dbReference>
<reference evidence="4 5" key="1">
    <citation type="submission" date="2015-09" db="EMBL/GenBank/DDBJ databases">
        <authorList>
            <consortium name="Pathogen Informatics"/>
        </authorList>
    </citation>
    <scope>NUCLEOTIDE SEQUENCE [LARGE SCALE GENOMIC DNA]</scope>
    <source>
        <strain evidence="4 5">2789STDY5608872</strain>
    </source>
</reference>
<dbReference type="RefSeq" id="WP_044545119.1">
    <property type="nucleotide sequence ID" value="NZ_CDRH01000160.1"/>
</dbReference>
<feature type="domain" description="DprA winged helix" evidence="3">
    <location>
        <begin position="309"/>
        <end position="363"/>
    </location>
</feature>
<dbReference type="PANTHER" id="PTHR43022:SF1">
    <property type="entry name" value="PROTEIN SMF"/>
    <property type="match status" value="1"/>
</dbReference>
<dbReference type="InterPro" id="IPR003488">
    <property type="entry name" value="DprA"/>
</dbReference>